<accession>M5SIB2</accession>
<evidence type="ECO:0000256" key="1">
    <source>
        <dbReference type="SAM" id="MobiDB-lite"/>
    </source>
</evidence>
<dbReference type="Proteomes" id="UP000011996">
    <property type="component" value="Unassembled WGS sequence"/>
</dbReference>
<dbReference type="AlphaFoldDB" id="M5SIB2"/>
<evidence type="ECO:0000313" key="2">
    <source>
        <dbReference type="EMBL" id="EMI25934.1"/>
    </source>
</evidence>
<dbReference type="EMBL" id="ANOF01000111">
    <property type="protein sequence ID" value="EMI25934.1"/>
    <property type="molecule type" value="Genomic_DNA"/>
</dbReference>
<feature type="region of interest" description="Disordered" evidence="1">
    <location>
        <begin position="1"/>
        <end position="24"/>
    </location>
</feature>
<proteinExistence type="predicted"/>
<protein>
    <submittedName>
        <fullName evidence="2">Uncharacterized protein</fullName>
    </submittedName>
</protein>
<reference evidence="2 3" key="1">
    <citation type="journal article" date="2013" name="Mar. Genomics">
        <title>Expression of sulfatases in Rhodopirellula baltica and the diversity of sulfatases in the genus Rhodopirellula.</title>
        <authorList>
            <person name="Wegner C.E."/>
            <person name="Richter-Heitmann T."/>
            <person name="Klindworth A."/>
            <person name="Klockow C."/>
            <person name="Richter M."/>
            <person name="Achstetter T."/>
            <person name="Glockner F.O."/>
            <person name="Harder J."/>
        </authorList>
    </citation>
    <scope>NUCLEOTIDE SEQUENCE [LARGE SCALE GENOMIC DNA]</scope>
    <source>
        <strain evidence="2 3">SH398</strain>
    </source>
</reference>
<sequence length="37" mass="4404">MEGSQTLRYHARDRREISASSNPSIQMNSETFWRTFL</sequence>
<dbReference type="PATRIC" id="fig|1263868.3.peg.3837"/>
<evidence type="ECO:0000313" key="3">
    <source>
        <dbReference type="Proteomes" id="UP000011996"/>
    </source>
</evidence>
<name>M5SIB2_9BACT</name>
<comment type="caution">
    <text evidence="2">The sequence shown here is derived from an EMBL/GenBank/DDBJ whole genome shotgun (WGS) entry which is preliminary data.</text>
</comment>
<dbReference type="STRING" id="1263868.RESH_03555"/>
<organism evidence="2 3">
    <name type="scientific">Rhodopirellula europaea SH398</name>
    <dbReference type="NCBI Taxonomy" id="1263868"/>
    <lineage>
        <taxon>Bacteria</taxon>
        <taxon>Pseudomonadati</taxon>
        <taxon>Planctomycetota</taxon>
        <taxon>Planctomycetia</taxon>
        <taxon>Pirellulales</taxon>
        <taxon>Pirellulaceae</taxon>
        <taxon>Rhodopirellula</taxon>
    </lineage>
</organism>
<gene>
    <name evidence="2" type="ORF">RESH_03555</name>
</gene>